<feature type="disulfide bond" evidence="3">
    <location>
        <begin position="493"/>
        <end position="520"/>
    </location>
</feature>
<feature type="domain" description="CUB" evidence="4">
    <location>
        <begin position="380"/>
        <end position="461"/>
    </location>
</feature>
<keyword evidence="2 3" id="KW-1015">Disulfide bond</keyword>
<evidence type="ECO:0000313" key="6">
    <source>
        <dbReference type="Proteomes" id="UP000699462"/>
    </source>
</evidence>
<dbReference type="Gene3D" id="2.60.120.290">
    <property type="entry name" value="Spermadhesin, CUB domain"/>
    <property type="match status" value="6"/>
</dbReference>
<keyword evidence="6" id="KW-1185">Reference proteome</keyword>
<dbReference type="PROSITE" id="PS01180">
    <property type="entry name" value="CUB"/>
    <property type="match status" value="5"/>
</dbReference>
<feature type="domain" description="CUB" evidence="4">
    <location>
        <begin position="110"/>
        <end position="226"/>
    </location>
</feature>
<dbReference type="OrthoDB" id="6162569at2759"/>
<feature type="domain" description="CUB" evidence="4">
    <location>
        <begin position="493"/>
        <end position="607"/>
    </location>
</feature>
<dbReference type="InterPro" id="IPR035914">
    <property type="entry name" value="Sperma_CUB_dom_sf"/>
</dbReference>
<feature type="domain" description="CUB" evidence="4">
    <location>
        <begin position="260"/>
        <end position="369"/>
    </location>
</feature>
<dbReference type="SUPFAM" id="SSF49854">
    <property type="entry name" value="Spermadhesin, CUB domain"/>
    <property type="match status" value="7"/>
</dbReference>
<organism evidence="5 6">
    <name type="scientific">Paragonimus westermani</name>
    <dbReference type="NCBI Taxonomy" id="34504"/>
    <lineage>
        <taxon>Eukaryota</taxon>
        <taxon>Metazoa</taxon>
        <taxon>Spiralia</taxon>
        <taxon>Lophotrochozoa</taxon>
        <taxon>Platyhelminthes</taxon>
        <taxon>Trematoda</taxon>
        <taxon>Digenea</taxon>
        <taxon>Plagiorchiida</taxon>
        <taxon>Troglotremata</taxon>
        <taxon>Troglotrematidae</taxon>
        <taxon>Paragonimus</taxon>
    </lineage>
</organism>
<name>A0A8T0DL94_9TREM</name>
<dbReference type="Pfam" id="PF00431">
    <property type="entry name" value="CUB"/>
    <property type="match status" value="4"/>
</dbReference>
<accession>A0A8T0DL94</accession>
<dbReference type="EMBL" id="JTDF01002548">
    <property type="protein sequence ID" value="KAF8568689.1"/>
    <property type="molecule type" value="Genomic_DNA"/>
</dbReference>
<sequence>MVLVFDGPTCTSNIIGIFSGTTPMNFTSSLNHITVMLLTDDSLQDLGFVASYSTMSCGGEIVAESGNISTTNITRLELCIWRIIVPEDSLVTLNINFVHVRYQTVAVPYCNQYFNDPSQTSGRFSSPNYPANYPALSFCNWRILAKEGDRIKLTFDDVKVELASQQGRYYDSLILFDGPSCTYPVVQKFAGNGFMEFVTANNEVTAMFITDNSLSYTGFHAQFEASKYESIHVQICSSGLINFRYVIYHVYLRIQKFTQCGGQMTSDSGMITTTGIEPYQLCVWKITVESDRRIILMIESVDVENLGFNGHFSDCILLFDGPSCVSPMIGKITGNQPVTFLSSANHLSAMFISDDSAERTGFAAKFFANSAGSARIDGTCGQDITANSGNISSWDITFQTVCIWRINVEANAHVYLNFTAVNLQSNNVWYRVFDGEGCHSKVILYARGITTTVPLPVKSLGNQLTIMTVGGQLNLSFAEVSVADSTQQVVTNCNQIFTKQRNGVITSPNYPSSYPAFAFCNWKITMAPDDRILLTLDSLQIETPANGAQKSDVLLVFDGPTCLDPTIAKISGNTPQQIASSTNELSAMFISDDSLEESGFQATFTAGTPHYTYQNVSCGGDFKGKTGTYSSAGISMNDLCIWRVTASKHRRILLTMQSVTLSTPGTWYRIMDGDDCLSDLRYFARGPSTERPGPIKSSHSQLVVITVGGILDFSYEAGCLQNDDMEIVKHSCAYPQNNPYNILTKTTRNVDCFGRFSIMI</sequence>
<feature type="domain" description="CUB" evidence="4">
    <location>
        <begin position="57"/>
        <end position="97"/>
    </location>
</feature>
<gene>
    <name evidence="5" type="ORF">P879_05500</name>
</gene>
<evidence type="ECO:0000256" key="1">
    <source>
        <dbReference type="ARBA" id="ARBA00022737"/>
    </source>
</evidence>
<comment type="caution">
    <text evidence="3">Lacks conserved residue(s) required for the propagation of feature annotation.</text>
</comment>
<dbReference type="InterPro" id="IPR000859">
    <property type="entry name" value="CUB_dom"/>
</dbReference>
<evidence type="ECO:0000256" key="2">
    <source>
        <dbReference type="ARBA" id="ARBA00023157"/>
    </source>
</evidence>
<dbReference type="SMART" id="SM00042">
    <property type="entry name" value="CUB"/>
    <property type="match status" value="4"/>
</dbReference>
<evidence type="ECO:0000259" key="4">
    <source>
        <dbReference type="PROSITE" id="PS01180"/>
    </source>
</evidence>
<protein>
    <recommendedName>
        <fullName evidence="4">CUB domain-containing protein</fullName>
    </recommendedName>
</protein>
<reference evidence="5 6" key="1">
    <citation type="submission" date="2019-07" db="EMBL/GenBank/DDBJ databases">
        <title>Annotation for the trematode Paragonimus westermani.</title>
        <authorList>
            <person name="Choi Y.-J."/>
        </authorList>
    </citation>
    <scope>NUCLEOTIDE SEQUENCE [LARGE SCALE GENOMIC DNA]</scope>
    <source>
        <strain evidence="5">180907_Pwestermani</strain>
    </source>
</reference>
<keyword evidence="1" id="KW-0677">Repeat</keyword>
<dbReference type="AlphaFoldDB" id="A0A8T0DL94"/>
<dbReference type="CDD" id="cd00041">
    <property type="entry name" value="CUB"/>
    <property type="match status" value="3"/>
</dbReference>
<evidence type="ECO:0000256" key="3">
    <source>
        <dbReference type="PROSITE-ProRule" id="PRU00059"/>
    </source>
</evidence>
<dbReference type="Proteomes" id="UP000699462">
    <property type="component" value="Unassembled WGS sequence"/>
</dbReference>
<evidence type="ECO:0000313" key="5">
    <source>
        <dbReference type="EMBL" id="KAF8568689.1"/>
    </source>
</evidence>
<proteinExistence type="predicted"/>
<comment type="caution">
    <text evidence="5">The sequence shown here is derived from an EMBL/GenBank/DDBJ whole genome shotgun (WGS) entry which is preliminary data.</text>
</comment>
<dbReference type="PANTHER" id="PTHR24251">
    <property type="entry name" value="OVOCHYMASE-RELATED"/>
    <property type="match status" value="1"/>
</dbReference>